<evidence type="ECO:0000313" key="4">
    <source>
        <dbReference type="Proteomes" id="UP001209540"/>
    </source>
</evidence>
<gene>
    <name evidence="3" type="ORF">BDA99DRAFT_496056</name>
</gene>
<evidence type="ECO:0008006" key="5">
    <source>
        <dbReference type="Google" id="ProtNLM"/>
    </source>
</evidence>
<organism evidence="3 4">
    <name type="scientific">Phascolomyces articulosus</name>
    <dbReference type="NCBI Taxonomy" id="60185"/>
    <lineage>
        <taxon>Eukaryota</taxon>
        <taxon>Fungi</taxon>
        <taxon>Fungi incertae sedis</taxon>
        <taxon>Mucoromycota</taxon>
        <taxon>Mucoromycotina</taxon>
        <taxon>Mucoromycetes</taxon>
        <taxon>Mucorales</taxon>
        <taxon>Lichtheimiaceae</taxon>
        <taxon>Phascolomyces</taxon>
    </lineage>
</organism>
<feature type="compositionally biased region" description="Polar residues" evidence="2">
    <location>
        <begin position="16"/>
        <end position="26"/>
    </location>
</feature>
<dbReference type="PANTHER" id="PTHR46430">
    <property type="entry name" value="PROTEIN SKT5-RELATED"/>
    <property type="match status" value="1"/>
</dbReference>
<dbReference type="SMART" id="SM00671">
    <property type="entry name" value="SEL1"/>
    <property type="match status" value="7"/>
</dbReference>
<reference evidence="3" key="1">
    <citation type="journal article" date="2022" name="IScience">
        <title>Evolution of zygomycete secretomes and the origins of terrestrial fungal ecologies.</title>
        <authorList>
            <person name="Chang Y."/>
            <person name="Wang Y."/>
            <person name="Mondo S."/>
            <person name="Ahrendt S."/>
            <person name="Andreopoulos W."/>
            <person name="Barry K."/>
            <person name="Beard J."/>
            <person name="Benny G.L."/>
            <person name="Blankenship S."/>
            <person name="Bonito G."/>
            <person name="Cuomo C."/>
            <person name="Desiro A."/>
            <person name="Gervers K.A."/>
            <person name="Hundley H."/>
            <person name="Kuo A."/>
            <person name="LaButti K."/>
            <person name="Lang B.F."/>
            <person name="Lipzen A."/>
            <person name="O'Donnell K."/>
            <person name="Pangilinan J."/>
            <person name="Reynolds N."/>
            <person name="Sandor L."/>
            <person name="Smith M.E."/>
            <person name="Tsang A."/>
            <person name="Grigoriev I.V."/>
            <person name="Stajich J.E."/>
            <person name="Spatafora J.W."/>
        </authorList>
    </citation>
    <scope>NUCLEOTIDE SEQUENCE</scope>
    <source>
        <strain evidence="3">RSA 2281</strain>
    </source>
</reference>
<feature type="compositionally biased region" description="Basic and acidic residues" evidence="2">
    <location>
        <begin position="31"/>
        <end position="44"/>
    </location>
</feature>
<dbReference type="PANTHER" id="PTHR46430:SF1">
    <property type="entry name" value="CHITIN SYNTHASE REGULATOR SKT5-RELATED"/>
    <property type="match status" value="1"/>
</dbReference>
<feature type="compositionally biased region" description="Low complexity" evidence="2">
    <location>
        <begin position="135"/>
        <end position="161"/>
    </location>
</feature>
<feature type="compositionally biased region" description="Basic residues" evidence="2">
    <location>
        <begin position="1"/>
        <end position="10"/>
    </location>
</feature>
<feature type="region of interest" description="Disordered" evidence="2">
    <location>
        <begin position="603"/>
        <end position="627"/>
    </location>
</feature>
<feature type="region of interest" description="Disordered" evidence="2">
    <location>
        <begin position="234"/>
        <end position="282"/>
    </location>
</feature>
<feature type="compositionally biased region" description="Low complexity" evidence="2">
    <location>
        <begin position="257"/>
        <end position="267"/>
    </location>
</feature>
<evidence type="ECO:0000256" key="2">
    <source>
        <dbReference type="SAM" id="MobiDB-lite"/>
    </source>
</evidence>
<dbReference type="AlphaFoldDB" id="A0AAD5KMP0"/>
<dbReference type="InterPro" id="IPR011990">
    <property type="entry name" value="TPR-like_helical_dom_sf"/>
</dbReference>
<dbReference type="InterPro" id="IPR051726">
    <property type="entry name" value="Chitin_Synth_Reg"/>
</dbReference>
<accession>A0AAD5KMP0</accession>
<dbReference type="Proteomes" id="UP001209540">
    <property type="component" value="Unassembled WGS sequence"/>
</dbReference>
<keyword evidence="4" id="KW-1185">Reference proteome</keyword>
<dbReference type="Gene3D" id="1.25.40.10">
    <property type="entry name" value="Tetratricopeptide repeat domain"/>
    <property type="match status" value="2"/>
</dbReference>
<dbReference type="SUPFAM" id="SSF81901">
    <property type="entry name" value="HCP-like"/>
    <property type="match status" value="1"/>
</dbReference>
<dbReference type="InterPro" id="IPR006597">
    <property type="entry name" value="Sel1-like"/>
</dbReference>
<proteinExistence type="predicted"/>
<feature type="region of interest" description="Disordered" evidence="2">
    <location>
        <begin position="1"/>
        <end position="165"/>
    </location>
</feature>
<dbReference type="EMBL" id="JAIXMP010000003">
    <property type="protein sequence ID" value="KAI9275629.1"/>
    <property type="molecule type" value="Genomic_DNA"/>
</dbReference>
<evidence type="ECO:0000313" key="3">
    <source>
        <dbReference type="EMBL" id="KAI9275629.1"/>
    </source>
</evidence>
<keyword evidence="1" id="KW-0677">Repeat</keyword>
<feature type="compositionally biased region" description="Polar residues" evidence="2">
    <location>
        <begin position="81"/>
        <end position="90"/>
    </location>
</feature>
<feature type="compositionally biased region" description="Acidic residues" evidence="2">
    <location>
        <begin position="234"/>
        <end position="254"/>
    </location>
</feature>
<protein>
    <recommendedName>
        <fullName evidence="5">HCP-like protein</fullName>
    </recommendedName>
</protein>
<evidence type="ECO:0000256" key="1">
    <source>
        <dbReference type="ARBA" id="ARBA00022737"/>
    </source>
</evidence>
<sequence length="658" mass="73612">MFKDIKRRVSRCYTPHPSSTMENNNNIKRKSVVDNKNKNNDKKVPPRISSQHRNNTSSTINNIQHNTTTGSSKRKEKRPLQPSSTMTTITPVLPQSPSLLLSPSSTPAPRRSSSALSNNKHQQDASKVMPGANRSNTSSLSTLSLSMPSTPTSPTSPTATPNRLHSSCSLMTVGSDQLLDHSHLKPGINAELLSYNKTINMYRENAKKTNNLEIQCDFAMFLVEAAKRIEIPEEFEHDDEDEDDDDEHDIDDDGVQSSSRRSSSNNHHTMDNDVDEENEDNHSYAPSMAFTSISAAERAQQYKLRQSYLLEAEKLLKQVSLRGHSESQFYLANMYAAGILHRTGKPEFDKAFPLFAQAAKHHNPDAAFRTAKCYEDGLGTKRDRSKASQYYRKAASLNHPGAMYRYGLAEMNGELGIHRNLRDGHKWLKRSAEAATPQYPHALHELALLHERGFDSVIFADPDYAVHLYTEAANMGYAPSAFRLGECYEFGRLQCPIDPTLSIQYYSIAANQDHPEACFALTAWYLMGSDALESSEDQAFAWAYRAASKGFPKAEYAIGYFFEVGIGVPKDMQEAIRWYITAADKGEKRAAARLHQLPSRYRSSIRRSTTAVSVPPPPPSSIPQSPSRFIQHSESFIQRAKGLLGSKKEVEEPIANFV</sequence>
<name>A0AAD5KMP0_9FUNG</name>
<feature type="compositionally biased region" description="Low complexity" evidence="2">
    <location>
        <begin position="93"/>
        <end position="117"/>
    </location>
</feature>
<comment type="caution">
    <text evidence="3">The sequence shown here is derived from an EMBL/GenBank/DDBJ whole genome shotgun (WGS) entry which is preliminary data.</text>
</comment>
<reference evidence="3" key="2">
    <citation type="submission" date="2023-02" db="EMBL/GenBank/DDBJ databases">
        <authorList>
            <consortium name="DOE Joint Genome Institute"/>
            <person name="Mondo S.J."/>
            <person name="Chang Y."/>
            <person name="Wang Y."/>
            <person name="Ahrendt S."/>
            <person name="Andreopoulos W."/>
            <person name="Barry K."/>
            <person name="Beard J."/>
            <person name="Benny G.L."/>
            <person name="Blankenship S."/>
            <person name="Bonito G."/>
            <person name="Cuomo C."/>
            <person name="Desiro A."/>
            <person name="Gervers K.A."/>
            <person name="Hundley H."/>
            <person name="Kuo A."/>
            <person name="LaButti K."/>
            <person name="Lang B.F."/>
            <person name="Lipzen A."/>
            <person name="O'Donnell K."/>
            <person name="Pangilinan J."/>
            <person name="Reynolds N."/>
            <person name="Sandor L."/>
            <person name="Smith M.W."/>
            <person name="Tsang A."/>
            <person name="Grigoriev I.V."/>
            <person name="Stajich J.E."/>
            <person name="Spatafora J.W."/>
        </authorList>
    </citation>
    <scope>NUCLEOTIDE SEQUENCE</scope>
    <source>
        <strain evidence="3">RSA 2281</strain>
    </source>
</reference>
<dbReference type="Pfam" id="PF08238">
    <property type="entry name" value="Sel1"/>
    <property type="match status" value="7"/>
</dbReference>
<feature type="compositionally biased region" description="Polar residues" evidence="2">
    <location>
        <begin position="48"/>
        <end position="71"/>
    </location>
</feature>